<evidence type="ECO:0000313" key="2">
    <source>
        <dbReference type="EMBL" id="RKP03302.1"/>
    </source>
</evidence>
<feature type="compositionally biased region" description="Low complexity" evidence="1">
    <location>
        <begin position="134"/>
        <end position="166"/>
    </location>
</feature>
<feature type="region of interest" description="Disordered" evidence="1">
    <location>
        <begin position="23"/>
        <end position="166"/>
    </location>
</feature>
<dbReference type="EMBL" id="ML014125">
    <property type="protein sequence ID" value="RKP03302.1"/>
    <property type="molecule type" value="Genomic_DNA"/>
</dbReference>
<feature type="compositionally biased region" description="Pro residues" evidence="1">
    <location>
        <begin position="409"/>
        <end position="419"/>
    </location>
</feature>
<feature type="region of interest" description="Disordered" evidence="1">
    <location>
        <begin position="253"/>
        <end position="272"/>
    </location>
</feature>
<feature type="compositionally biased region" description="Pro residues" evidence="1">
    <location>
        <begin position="50"/>
        <end position="60"/>
    </location>
</feature>
<feature type="compositionally biased region" description="Low complexity" evidence="1">
    <location>
        <begin position="84"/>
        <end position="100"/>
    </location>
</feature>
<name>A0A4P9XCY2_9FUNG</name>
<feature type="compositionally biased region" description="Polar residues" evidence="1">
    <location>
        <begin position="258"/>
        <end position="272"/>
    </location>
</feature>
<feature type="region of interest" description="Disordered" evidence="1">
    <location>
        <begin position="773"/>
        <end position="812"/>
    </location>
</feature>
<evidence type="ECO:0000313" key="3">
    <source>
        <dbReference type="Proteomes" id="UP000274922"/>
    </source>
</evidence>
<feature type="region of interest" description="Disordered" evidence="1">
    <location>
        <begin position="635"/>
        <end position="659"/>
    </location>
</feature>
<accession>A0A4P9XCY2</accession>
<feature type="compositionally biased region" description="Basic residues" evidence="1">
    <location>
        <begin position="221"/>
        <end position="232"/>
    </location>
</feature>
<feature type="region of interest" description="Disordered" evidence="1">
    <location>
        <begin position="671"/>
        <end position="722"/>
    </location>
</feature>
<dbReference type="Proteomes" id="UP000274922">
    <property type="component" value="Unassembled WGS sequence"/>
</dbReference>
<feature type="compositionally biased region" description="Low complexity" evidence="1">
    <location>
        <begin position="420"/>
        <end position="439"/>
    </location>
</feature>
<feature type="compositionally biased region" description="Pro residues" evidence="1">
    <location>
        <begin position="677"/>
        <end position="697"/>
    </location>
</feature>
<proteinExistence type="predicted"/>
<evidence type="ECO:0000256" key="1">
    <source>
        <dbReference type="SAM" id="MobiDB-lite"/>
    </source>
</evidence>
<feature type="region of interest" description="Disordered" evidence="1">
    <location>
        <begin position="212"/>
        <end position="244"/>
    </location>
</feature>
<reference evidence="3" key="1">
    <citation type="journal article" date="2018" name="Nat. Microbiol.">
        <title>Leveraging single-cell genomics to expand the fungal tree of life.</title>
        <authorList>
            <person name="Ahrendt S.R."/>
            <person name="Quandt C.A."/>
            <person name="Ciobanu D."/>
            <person name="Clum A."/>
            <person name="Salamov A."/>
            <person name="Andreopoulos B."/>
            <person name="Cheng J.F."/>
            <person name="Woyke T."/>
            <person name="Pelin A."/>
            <person name="Henrissat B."/>
            <person name="Reynolds N.K."/>
            <person name="Benny G.L."/>
            <person name="Smith M.E."/>
            <person name="James T.Y."/>
            <person name="Grigoriev I.V."/>
        </authorList>
    </citation>
    <scope>NUCLEOTIDE SEQUENCE [LARGE SCALE GENOMIC DNA]</scope>
    <source>
        <strain evidence="3">ATCC 52028</strain>
    </source>
</reference>
<organism evidence="2 3">
    <name type="scientific">Caulochytrium protostelioides</name>
    <dbReference type="NCBI Taxonomy" id="1555241"/>
    <lineage>
        <taxon>Eukaryota</taxon>
        <taxon>Fungi</taxon>
        <taxon>Fungi incertae sedis</taxon>
        <taxon>Chytridiomycota</taxon>
        <taxon>Chytridiomycota incertae sedis</taxon>
        <taxon>Chytridiomycetes</taxon>
        <taxon>Caulochytriales</taxon>
        <taxon>Caulochytriaceae</taxon>
        <taxon>Caulochytrium</taxon>
    </lineage>
</organism>
<dbReference type="AlphaFoldDB" id="A0A4P9XCY2"/>
<protein>
    <submittedName>
        <fullName evidence="2">Uncharacterized protein</fullName>
    </submittedName>
</protein>
<feature type="compositionally biased region" description="Pro residues" evidence="1">
    <location>
        <begin position="481"/>
        <end position="491"/>
    </location>
</feature>
<gene>
    <name evidence="2" type="ORF">CXG81DRAFT_24076</name>
</gene>
<sequence>MAACHGLAADPVPLPLHHPYTASPLRSGATGTGTGAHRLHGAHDAAAPSCRPPFAEPEPSSPASSGPRDLVGSDTGTPLIVAWPPAAAPSAAASASSPRRAPQRPPRTPRTRDPSACSTGSWTRPGTGAGGIDLPLTPLTPATATPCLSLHTSPAPSPSAAATASTTATASTAAAIAPPPRRGGGGLGGSLAIAVPVLPSSSWPAAISILNAGAGPDSRHPSHPSHAHHHHHAQDEPAAAAANAHVGSVSGLRHLAAPSSSAQTSVSGSPSPQASDCRFVWTAVSKAAVPAPHHYDRVRHYRSSSSHSFPHMATAPLLTPSASTSALVSTAASTPTGYARAHGEEMRLPMVAHGFPDFEALLSDSATTLRATLQPSRAHMPTSPSSLPCLLPSHAHAHAIDPPRVSTSPPLPPPPPPPVLAAAAPAAEPDLLPSAGPRPTTAPPRPSMHPEAGLRHAHHGPSHVNSDGALSTLAARTDAVPLPPPPPPPPPEKSRSSPGLLQLLSRRRRTFSQLFTPKALHRGGHGHGHPVDAATVPAFSSAAASPPPTLASASSRALTGAASAAGGHGTRHVPDFESLLMDENADVTIHLNLTGRRPCDDDDDDDESDAADDLADTWDADEDGAALLVPVPAARDGKPRQEGDGAAAPHGGLGVASCPLTQSPRLMTAAGATPSAVPVPPSDVTPPPPPPPPPPQPTRFLTPPSVWPQRPMGPRPLDASSGWSVSASTASLPSTVGYPDADIDADGGASSYARRCHAPAPSAALACHPEREPLEAPHPLAEGHATAVAVRHGVPTPPRPPRSTRPTMMLAR</sequence>
<feature type="region of interest" description="Disordered" evidence="1">
    <location>
        <begin position="399"/>
        <end position="498"/>
    </location>
</feature>
<keyword evidence="3" id="KW-1185">Reference proteome</keyword>